<reference evidence="2 3" key="1">
    <citation type="submission" date="2015-11" db="EMBL/GenBank/DDBJ databases">
        <title>Expanding the genomic diversity of Burkholderia species for the development of highly accurate diagnostics.</title>
        <authorList>
            <person name="Sahl J."/>
            <person name="Keim P."/>
            <person name="Wagner D."/>
        </authorList>
    </citation>
    <scope>NUCLEOTIDE SEQUENCE [LARGE SCALE GENOMIC DNA]</scope>
    <source>
        <strain evidence="2 3">MSMB368WGS</strain>
    </source>
</reference>
<dbReference type="RefSeq" id="WP_060239218.1">
    <property type="nucleotide sequence ID" value="NZ_LPJR01000002.1"/>
</dbReference>
<proteinExistence type="inferred from homology"/>
<dbReference type="Proteomes" id="UP000062912">
    <property type="component" value="Unassembled WGS sequence"/>
</dbReference>
<organism evidence="2 3">
    <name type="scientific">Burkholderia pseudomultivorans</name>
    <dbReference type="NCBI Taxonomy" id="1207504"/>
    <lineage>
        <taxon>Bacteria</taxon>
        <taxon>Pseudomonadati</taxon>
        <taxon>Pseudomonadota</taxon>
        <taxon>Betaproteobacteria</taxon>
        <taxon>Burkholderiales</taxon>
        <taxon>Burkholderiaceae</taxon>
        <taxon>Burkholderia</taxon>
        <taxon>Burkholderia cepacia complex</taxon>
    </lineage>
</organism>
<dbReference type="EMBL" id="LPJR01000002">
    <property type="protein sequence ID" value="KWF37417.1"/>
    <property type="molecule type" value="Genomic_DNA"/>
</dbReference>
<dbReference type="InterPro" id="IPR004914">
    <property type="entry name" value="Antirestrict"/>
</dbReference>
<dbReference type="InterPro" id="IPR042297">
    <property type="entry name" value="Antirestriction_sf"/>
</dbReference>
<dbReference type="Pfam" id="PF03230">
    <property type="entry name" value="Antirestrict"/>
    <property type="match status" value="1"/>
</dbReference>
<comment type="caution">
    <text evidence="2">The sequence shown here is derived from an EMBL/GenBank/DDBJ whole genome shotgun (WGS) entry which is preliminary data.</text>
</comment>
<accession>A0A132END6</accession>
<name>A0A132END6_9BURK</name>
<sequence>MEANENKVLSELVVEELRAKFLPLHFGTRYIQGESFLFDWASRLSSEYNGGYWHFFNLSNGGFYAAPEMKGPVEVVYPLNHYEGKMGAEAFGIVVTLYALCHMAEIYGDDRYIARYHALRAFAVQHPEQAEIFRAIY</sequence>
<evidence type="ECO:0000313" key="3">
    <source>
        <dbReference type="Proteomes" id="UP000062912"/>
    </source>
</evidence>
<evidence type="ECO:0000256" key="1">
    <source>
        <dbReference type="ARBA" id="ARBA00008618"/>
    </source>
</evidence>
<dbReference type="Gene3D" id="3.30.70.3580">
    <property type="entry name" value="Antirestriction protein"/>
    <property type="match status" value="1"/>
</dbReference>
<dbReference type="AlphaFoldDB" id="A0A132END6"/>
<protein>
    <submittedName>
        <fullName evidence="2">Antirestriction protein</fullName>
    </submittedName>
</protein>
<comment type="similarity">
    <text evidence="1">Belongs to the antirestriction protein family.</text>
</comment>
<gene>
    <name evidence="2" type="ORF">WT56_34320</name>
</gene>
<evidence type="ECO:0000313" key="2">
    <source>
        <dbReference type="EMBL" id="KWF37417.1"/>
    </source>
</evidence>